<dbReference type="AlphaFoldDB" id="A0A5N6QF15"/>
<evidence type="ECO:0000313" key="1">
    <source>
        <dbReference type="EMBL" id="KAE7997249.1"/>
    </source>
</evidence>
<organism evidence="1 2">
    <name type="scientific">Carpinus fangiana</name>
    <dbReference type="NCBI Taxonomy" id="176857"/>
    <lineage>
        <taxon>Eukaryota</taxon>
        <taxon>Viridiplantae</taxon>
        <taxon>Streptophyta</taxon>
        <taxon>Embryophyta</taxon>
        <taxon>Tracheophyta</taxon>
        <taxon>Spermatophyta</taxon>
        <taxon>Magnoliopsida</taxon>
        <taxon>eudicotyledons</taxon>
        <taxon>Gunneridae</taxon>
        <taxon>Pentapetalae</taxon>
        <taxon>rosids</taxon>
        <taxon>fabids</taxon>
        <taxon>Fagales</taxon>
        <taxon>Betulaceae</taxon>
        <taxon>Carpinus</taxon>
    </lineage>
</organism>
<gene>
    <name evidence="1" type="ORF">FH972_001897</name>
</gene>
<protein>
    <submittedName>
        <fullName evidence="1">Uncharacterized protein</fullName>
    </submittedName>
</protein>
<evidence type="ECO:0000313" key="2">
    <source>
        <dbReference type="Proteomes" id="UP000327013"/>
    </source>
</evidence>
<dbReference type="EMBL" id="CM017321">
    <property type="protein sequence ID" value="KAE7997249.1"/>
    <property type="molecule type" value="Genomic_DNA"/>
</dbReference>
<name>A0A5N6QF15_9ROSI</name>
<proteinExistence type="predicted"/>
<keyword evidence="2" id="KW-1185">Reference proteome</keyword>
<reference evidence="1 2" key="1">
    <citation type="submission" date="2019-06" db="EMBL/GenBank/DDBJ databases">
        <title>A chromosomal-level reference genome of Carpinus fangiana (Coryloideae, Betulaceae).</title>
        <authorList>
            <person name="Yang X."/>
            <person name="Wang Z."/>
            <person name="Zhang L."/>
            <person name="Hao G."/>
            <person name="Liu J."/>
            <person name="Yang Y."/>
        </authorList>
    </citation>
    <scope>NUCLEOTIDE SEQUENCE [LARGE SCALE GENOMIC DNA]</scope>
    <source>
        <strain evidence="1">Cfa_2016G</strain>
        <tissue evidence="1">Leaf</tissue>
    </source>
</reference>
<sequence length="68" mass="6961">MVGAGTVVVSGGTGWWSASVLGGGGSDLVPWVAFDRPVFGWWALSVRSAGGVRRVRSPMVALGAESGW</sequence>
<dbReference type="Proteomes" id="UP000327013">
    <property type="component" value="Chromosome 1"/>
</dbReference>
<accession>A0A5N6QF15</accession>